<dbReference type="InterPro" id="IPR050072">
    <property type="entry name" value="Peptidase_M20A"/>
</dbReference>
<dbReference type="InterPro" id="IPR036264">
    <property type="entry name" value="Bact_exopeptidase_dim_dom"/>
</dbReference>
<keyword evidence="6" id="KW-0862">Zinc</keyword>
<keyword evidence="5" id="KW-0378">Hydrolase</keyword>
<dbReference type="Pfam" id="PF01546">
    <property type="entry name" value="Peptidase_M20"/>
    <property type="match status" value="1"/>
</dbReference>
<keyword evidence="11" id="KW-1185">Reference proteome</keyword>
<dbReference type="CDD" id="cd03888">
    <property type="entry name" value="M20_PepV"/>
    <property type="match status" value="1"/>
</dbReference>
<dbReference type="InterPro" id="IPR011650">
    <property type="entry name" value="Peptidase_M20_dimer"/>
</dbReference>
<dbReference type="EMBL" id="MIJF01000056">
    <property type="protein sequence ID" value="OEF98082.1"/>
    <property type="molecule type" value="Genomic_DNA"/>
</dbReference>
<evidence type="ECO:0000313" key="10">
    <source>
        <dbReference type="EMBL" id="OEF98082.1"/>
    </source>
</evidence>
<feature type="domain" description="Peptidase M20 dimerisation" evidence="9">
    <location>
        <begin position="264"/>
        <end position="374"/>
    </location>
</feature>
<dbReference type="STRING" id="337097.BHF71_03420"/>
<accession>A0A1D2YSX0</accession>
<keyword evidence="3" id="KW-0645">Protease</keyword>
<name>A0A1D2YSX0_9BACI</name>
<dbReference type="RefSeq" id="WP_069657382.1">
    <property type="nucleotide sequence ID" value="NZ_MIJF01000056.1"/>
</dbReference>
<evidence type="ECO:0000256" key="8">
    <source>
        <dbReference type="ARBA" id="ARBA00023049"/>
    </source>
</evidence>
<dbReference type="GO" id="GO:0006526">
    <property type="term" value="P:L-arginine biosynthetic process"/>
    <property type="evidence" value="ECO:0007669"/>
    <property type="project" value="TreeGrafter"/>
</dbReference>
<dbReference type="SUPFAM" id="SSF55031">
    <property type="entry name" value="Bacterial exopeptidase dimerisation domain"/>
    <property type="match status" value="1"/>
</dbReference>
<dbReference type="GO" id="GO:0008777">
    <property type="term" value="F:acetylornithine deacetylase activity"/>
    <property type="evidence" value="ECO:0007669"/>
    <property type="project" value="TreeGrafter"/>
</dbReference>
<evidence type="ECO:0000256" key="1">
    <source>
        <dbReference type="ARBA" id="ARBA00001947"/>
    </source>
</evidence>
<dbReference type="InterPro" id="IPR002933">
    <property type="entry name" value="Peptidase_M20"/>
</dbReference>
<evidence type="ECO:0000256" key="3">
    <source>
        <dbReference type="ARBA" id="ARBA00022670"/>
    </source>
</evidence>
<proteinExistence type="inferred from homology"/>
<comment type="cofactor">
    <cofactor evidence="1">
        <name>Zn(2+)</name>
        <dbReference type="ChEBI" id="CHEBI:29105"/>
    </cofactor>
</comment>
<evidence type="ECO:0000256" key="7">
    <source>
        <dbReference type="ARBA" id="ARBA00022997"/>
    </source>
</evidence>
<dbReference type="PANTHER" id="PTHR43808:SF31">
    <property type="entry name" value="N-ACETYL-L-CITRULLINE DEACETYLASE"/>
    <property type="match status" value="1"/>
</dbReference>
<keyword evidence="7" id="KW-0224">Dipeptidase</keyword>
<dbReference type="PROSITE" id="PS00759">
    <property type="entry name" value="ARGE_DAPE_CPG2_2"/>
    <property type="match status" value="1"/>
</dbReference>
<dbReference type="NCBIfam" id="TIGR01887">
    <property type="entry name" value="dipeptidaselike"/>
    <property type="match status" value="1"/>
</dbReference>
<dbReference type="InterPro" id="IPR001261">
    <property type="entry name" value="ArgE/DapE_CS"/>
</dbReference>
<evidence type="ECO:0000256" key="6">
    <source>
        <dbReference type="ARBA" id="ARBA00022833"/>
    </source>
</evidence>
<dbReference type="GO" id="GO:0008270">
    <property type="term" value="F:zinc ion binding"/>
    <property type="evidence" value="ECO:0007669"/>
    <property type="project" value="InterPro"/>
</dbReference>
<comment type="caution">
    <text evidence="10">The sequence shown here is derived from an EMBL/GenBank/DDBJ whole genome shotgun (WGS) entry which is preliminary data.</text>
</comment>
<evidence type="ECO:0000313" key="11">
    <source>
        <dbReference type="Proteomes" id="UP000243739"/>
    </source>
</evidence>
<dbReference type="PANTHER" id="PTHR43808">
    <property type="entry name" value="ACETYLORNITHINE DEACETYLASE"/>
    <property type="match status" value="1"/>
</dbReference>
<gene>
    <name evidence="10" type="ORF">BHF71_03420</name>
</gene>
<reference evidence="10 11" key="1">
    <citation type="submission" date="2016-09" db="EMBL/GenBank/DDBJ databases">
        <title>Draft genome sequence for the type strain of Vulcanibacillus modesticaldus BR, a strictly anaerobic, moderately thermophilic, and nitrate-reducing bacterium from deep sea-hydrothermal vents of the Mid-Atlantic Ridge.</title>
        <authorList>
            <person name="Abin C.A."/>
            <person name="Hollibaugh J.T."/>
        </authorList>
    </citation>
    <scope>NUCLEOTIDE SEQUENCE [LARGE SCALE GENOMIC DNA]</scope>
    <source>
        <strain evidence="10 11">BR</strain>
    </source>
</reference>
<dbReference type="AlphaFoldDB" id="A0A1D2YSX0"/>
<evidence type="ECO:0000256" key="5">
    <source>
        <dbReference type="ARBA" id="ARBA00022801"/>
    </source>
</evidence>
<dbReference type="GO" id="GO:0006508">
    <property type="term" value="P:proteolysis"/>
    <property type="evidence" value="ECO:0007669"/>
    <property type="project" value="UniProtKB-KW"/>
</dbReference>
<dbReference type="GO" id="GO:0016805">
    <property type="term" value="F:dipeptidase activity"/>
    <property type="evidence" value="ECO:0007669"/>
    <property type="project" value="UniProtKB-KW"/>
</dbReference>
<evidence type="ECO:0000256" key="4">
    <source>
        <dbReference type="ARBA" id="ARBA00022723"/>
    </source>
</evidence>
<comment type="similarity">
    <text evidence="2">Belongs to the peptidase M20A family.</text>
</comment>
<dbReference type="Pfam" id="PF07687">
    <property type="entry name" value="M20_dimer"/>
    <property type="match status" value="1"/>
</dbReference>
<keyword evidence="8" id="KW-0482">Metalloprotease</keyword>
<dbReference type="Gene3D" id="3.40.630.10">
    <property type="entry name" value="Zn peptidases"/>
    <property type="match status" value="1"/>
</dbReference>
<protein>
    <submittedName>
        <fullName evidence="10">Dipeptidase PepV</fullName>
    </submittedName>
</protein>
<sequence>MINWLNEVEKIKGNLVKDTQEFLRIKSVLDESGVVEKGPFGKGIKEALEFVLHKCEDFGMTVKNLDGYAGHAEIGQGDDLIGILCHVDVVPEGDGWTTAPYSAEIRDDKIYARGAIDDKGPTMAAIYAMKIIKDLGLQLNKRVRIIFGTDEETGWRGIEHYFKQEEMPTMGFAPDADFPIIIAEKGIANITLEGKVETNQMDINKLQIVSFISGNRVNMVPDSAIVKLKGNNENIDKIRAEFNTFLSIYPHGGDIESLEDQLILKLNGVSAHGMEPDKGVNAGLELINFLISLNKYININEWLDWTKSYLYHEYNGETLGIAFKDEITGALTVNPGILYMENGKVTLKLNIRYPVTYSFDEMVKTVEDKANAVNLSLVNVDNSKPHHVDNKHQLIRTLKRVYEEQTGEEAKLLSIGGGTYARALEVGVAFGPLFPGKIETAHQKDEHIEIDDLVKASAIYAQAIYELAK</sequence>
<dbReference type="Proteomes" id="UP000243739">
    <property type="component" value="Unassembled WGS sequence"/>
</dbReference>
<keyword evidence="4" id="KW-0479">Metal-binding</keyword>
<evidence type="ECO:0000259" key="9">
    <source>
        <dbReference type="Pfam" id="PF07687"/>
    </source>
</evidence>
<evidence type="ECO:0000256" key="2">
    <source>
        <dbReference type="ARBA" id="ARBA00006247"/>
    </source>
</evidence>
<dbReference type="Gene3D" id="3.30.70.360">
    <property type="match status" value="2"/>
</dbReference>
<dbReference type="GO" id="GO:0008237">
    <property type="term" value="F:metallopeptidase activity"/>
    <property type="evidence" value="ECO:0007669"/>
    <property type="project" value="UniProtKB-KW"/>
</dbReference>
<organism evidence="10 11">
    <name type="scientific">Vulcanibacillus modesticaldus</name>
    <dbReference type="NCBI Taxonomy" id="337097"/>
    <lineage>
        <taxon>Bacteria</taxon>
        <taxon>Bacillati</taxon>
        <taxon>Bacillota</taxon>
        <taxon>Bacilli</taxon>
        <taxon>Bacillales</taxon>
        <taxon>Bacillaceae</taxon>
        <taxon>Vulcanibacillus</taxon>
    </lineage>
</organism>
<dbReference type="InterPro" id="IPR010964">
    <property type="entry name" value="M20A_pepV-rel"/>
</dbReference>
<dbReference type="SUPFAM" id="SSF53187">
    <property type="entry name" value="Zn-dependent exopeptidases"/>
    <property type="match status" value="1"/>
</dbReference>
<dbReference type="OrthoDB" id="9761532at2"/>
<dbReference type="NCBIfam" id="NF005591">
    <property type="entry name" value="PRK07318.1"/>
    <property type="match status" value="1"/>
</dbReference>